<evidence type="ECO:0000313" key="3">
    <source>
        <dbReference type="Proteomes" id="UP001431783"/>
    </source>
</evidence>
<keyword evidence="1" id="KW-0812">Transmembrane</keyword>
<evidence type="ECO:0008006" key="4">
    <source>
        <dbReference type="Google" id="ProtNLM"/>
    </source>
</evidence>
<reference evidence="2 3" key="1">
    <citation type="submission" date="2023-03" db="EMBL/GenBank/DDBJ databases">
        <title>Genome insight into feeding habits of ladybird beetles.</title>
        <authorList>
            <person name="Li H.-S."/>
            <person name="Huang Y.-H."/>
            <person name="Pang H."/>
        </authorList>
    </citation>
    <scope>NUCLEOTIDE SEQUENCE [LARGE SCALE GENOMIC DNA]</scope>
    <source>
        <strain evidence="2">SYSU_2023b</strain>
        <tissue evidence="2">Whole body</tissue>
    </source>
</reference>
<organism evidence="2 3">
    <name type="scientific">Henosepilachna vigintioctopunctata</name>
    <dbReference type="NCBI Taxonomy" id="420089"/>
    <lineage>
        <taxon>Eukaryota</taxon>
        <taxon>Metazoa</taxon>
        <taxon>Ecdysozoa</taxon>
        <taxon>Arthropoda</taxon>
        <taxon>Hexapoda</taxon>
        <taxon>Insecta</taxon>
        <taxon>Pterygota</taxon>
        <taxon>Neoptera</taxon>
        <taxon>Endopterygota</taxon>
        <taxon>Coleoptera</taxon>
        <taxon>Polyphaga</taxon>
        <taxon>Cucujiformia</taxon>
        <taxon>Coccinelloidea</taxon>
        <taxon>Coccinellidae</taxon>
        <taxon>Epilachninae</taxon>
        <taxon>Epilachnini</taxon>
        <taxon>Henosepilachna</taxon>
    </lineage>
</organism>
<keyword evidence="3" id="KW-1185">Reference proteome</keyword>
<evidence type="ECO:0000256" key="1">
    <source>
        <dbReference type="SAM" id="Phobius"/>
    </source>
</evidence>
<dbReference type="EMBL" id="JARQZJ010000002">
    <property type="protein sequence ID" value="KAK9870202.1"/>
    <property type="molecule type" value="Genomic_DNA"/>
</dbReference>
<sequence length="142" mass="16213">MALVSEMVEVVPLGKILRSERTLTSGVHQGPILFTLGTILFILFVNDLVDRLDEYRETITLYAYNTLVSITKDNEFFRKSIECMERMSHYSEKNGMMLNAGKTPPLYVSQVCRISNFSPVVHSFIQARAVVERVETMRSFLA</sequence>
<keyword evidence="1" id="KW-1133">Transmembrane helix</keyword>
<protein>
    <recommendedName>
        <fullName evidence="4">Reverse transcriptase domain-containing protein</fullName>
    </recommendedName>
</protein>
<comment type="caution">
    <text evidence="2">The sequence shown here is derived from an EMBL/GenBank/DDBJ whole genome shotgun (WGS) entry which is preliminary data.</text>
</comment>
<dbReference type="Proteomes" id="UP001431783">
    <property type="component" value="Unassembled WGS sequence"/>
</dbReference>
<evidence type="ECO:0000313" key="2">
    <source>
        <dbReference type="EMBL" id="KAK9870202.1"/>
    </source>
</evidence>
<proteinExistence type="predicted"/>
<accession>A0AAW1TPD8</accession>
<keyword evidence="1" id="KW-0472">Membrane</keyword>
<dbReference type="AlphaFoldDB" id="A0AAW1TPD8"/>
<feature type="transmembrane region" description="Helical" evidence="1">
    <location>
        <begin position="32"/>
        <end position="49"/>
    </location>
</feature>
<gene>
    <name evidence="2" type="ORF">WA026_006285</name>
</gene>
<name>A0AAW1TPD8_9CUCU</name>